<name>A0A7Z7YC26_VIBCL</name>
<gene>
    <name evidence="1" type="ORF">EYB64_16100</name>
</gene>
<protein>
    <submittedName>
        <fullName evidence="1">Uncharacterized protein</fullName>
    </submittedName>
</protein>
<reference evidence="1 2" key="1">
    <citation type="submission" date="2019-02" db="EMBL/GenBank/DDBJ databases">
        <title>Genomic plasticity associated with the antimicrobial resistance in Vibrio cholerae.</title>
        <authorList>
            <person name="Verma J."/>
            <person name="Bag S."/>
            <person name="Saha B."/>
            <person name="Kumar P."/>
            <person name="Ghosh T.S."/>
            <person name="Dayal M."/>
            <person name="Senapati T."/>
            <person name="Mehra S."/>
            <person name="Dey P."/>
            <person name="Desigamani A."/>
            <person name="Kumar D."/>
            <person name="Rana P."/>
            <person name="Kumar B."/>
            <person name="Maiti T.K."/>
            <person name="Sharma N.C."/>
            <person name="Bhadra R.K."/>
            <person name="Mutreja A."/>
            <person name="Nair G.B."/>
            <person name="Ramamurthy T."/>
            <person name="Das B."/>
        </authorList>
    </citation>
    <scope>NUCLEOTIDE SEQUENCE [LARGE SCALE GENOMIC DNA]</scope>
    <source>
        <strain evidence="1 2">IDH06781</strain>
    </source>
</reference>
<evidence type="ECO:0000313" key="2">
    <source>
        <dbReference type="Proteomes" id="UP000294145"/>
    </source>
</evidence>
<organism evidence="1 2">
    <name type="scientific">Vibrio cholerae</name>
    <dbReference type="NCBI Taxonomy" id="666"/>
    <lineage>
        <taxon>Bacteria</taxon>
        <taxon>Pseudomonadati</taxon>
        <taxon>Pseudomonadota</taxon>
        <taxon>Gammaproteobacteria</taxon>
        <taxon>Vibrionales</taxon>
        <taxon>Vibrionaceae</taxon>
        <taxon>Vibrio</taxon>
    </lineage>
</organism>
<evidence type="ECO:0000313" key="1">
    <source>
        <dbReference type="EMBL" id="TBM39760.1"/>
    </source>
</evidence>
<dbReference type="Proteomes" id="UP000294145">
    <property type="component" value="Unassembled WGS sequence"/>
</dbReference>
<dbReference type="EMBL" id="SISP01000032">
    <property type="protein sequence ID" value="TBM39760.1"/>
    <property type="molecule type" value="Genomic_DNA"/>
</dbReference>
<dbReference type="AlphaFoldDB" id="A0A7Z7YC26"/>
<sequence length="119" mass="13536">MRLSHRRKLAHKYGIYKLKRVYEGSPFPLSIKRESSFNPFLTLKPGERIQLFVHSPGGSVQSEASQDVSFLMPIAYRVLNAADEVSKHESRFSKMIDGLKQKATALFGRHRSIFGISVK</sequence>
<proteinExistence type="predicted"/>
<dbReference type="RefSeq" id="WP_154813852.1">
    <property type="nucleotide sequence ID" value="NZ_SISP01000032.1"/>
</dbReference>
<comment type="caution">
    <text evidence="1">The sequence shown here is derived from an EMBL/GenBank/DDBJ whole genome shotgun (WGS) entry which is preliminary data.</text>
</comment>
<accession>A0A7Z7YC26</accession>